<evidence type="ECO:0008006" key="5">
    <source>
        <dbReference type="Google" id="ProtNLM"/>
    </source>
</evidence>
<dbReference type="EMBL" id="BAAAYL010000001">
    <property type="protein sequence ID" value="GAA3376881.1"/>
    <property type="molecule type" value="Genomic_DNA"/>
</dbReference>
<accession>A0ABP6SHX9</accession>
<name>A0ABP6SHX9_9ACTN</name>
<comment type="caution">
    <text evidence="3">The sequence shown here is derived from an EMBL/GenBank/DDBJ whole genome shotgun (WGS) entry which is preliminary data.</text>
</comment>
<feature type="transmembrane region" description="Helical" evidence="2">
    <location>
        <begin position="40"/>
        <end position="60"/>
    </location>
</feature>
<proteinExistence type="predicted"/>
<evidence type="ECO:0000256" key="2">
    <source>
        <dbReference type="SAM" id="Phobius"/>
    </source>
</evidence>
<keyword evidence="2" id="KW-1133">Transmembrane helix</keyword>
<evidence type="ECO:0000256" key="1">
    <source>
        <dbReference type="SAM" id="MobiDB-lite"/>
    </source>
</evidence>
<keyword evidence="2" id="KW-0812">Transmembrane</keyword>
<organism evidence="3 4">
    <name type="scientific">Streptomyces sannanensis</name>
    <dbReference type="NCBI Taxonomy" id="285536"/>
    <lineage>
        <taxon>Bacteria</taxon>
        <taxon>Bacillati</taxon>
        <taxon>Actinomycetota</taxon>
        <taxon>Actinomycetes</taxon>
        <taxon>Kitasatosporales</taxon>
        <taxon>Streptomycetaceae</taxon>
        <taxon>Streptomyces</taxon>
    </lineage>
</organism>
<sequence length="260" mass="27744">MSNQNVRNLLEAGIGEEPPVRTTVDTVVAAGRRVRTRRRLALTGAGVTSAAAVAVLALVAPGAGPATSGSAPDLLVGPLMPAGVGTDAPRPLRPDSFTSGTEHTTRWSSKRLADTLVTLLPEGRTTTQDGDFKGRTFRVTWDNGSGELEFTGSVGYTDKSADVPFCAKIPLPKITHRDGTTPQDVMPREDCETVELADGARAESVTLRDPVDGSESQYVRVERKDGRSMALQQWAKRPTTQPPLDADALLAIANSPVWRF</sequence>
<evidence type="ECO:0000313" key="3">
    <source>
        <dbReference type="EMBL" id="GAA3376881.1"/>
    </source>
</evidence>
<gene>
    <name evidence="3" type="ORF">GCM10020367_50350</name>
</gene>
<reference evidence="4" key="1">
    <citation type="journal article" date="2019" name="Int. J. Syst. Evol. Microbiol.">
        <title>The Global Catalogue of Microorganisms (GCM) 10K type strain sequencing project: providing services to taxonomists for standard genome sequencing and annotation.</title>
        <authorList>
            <consortium name="The Broad Institute Genomics Platform"/>
            <consortium name="The Broad Institute Genome Sequencing Center for Infectious Disease"/>
            <person name="Wu L."/>
            <person name="Ma J."/>
        </authorList>
    </citation>
    <scope>NUCLEOTIDE SEQUENCE [LARGE SCALE GENOMIC DNA]</scope>
    <source>
        <strain evidence="4">JCM 9651</strain>
    </source>
</reference>
<feature type="region of interest" description="Disordered" evidence="1">
    <location>
        <begin position="87"/>
        <end position="106"/>
    </location>
</feature>
<keyword evidence="4" id="KW-1185">Reference proteome</keyword>
<protein>
    <recommendedName>
        <fullName evidence="5">Serine/threonine protein kinase</fullName>
    </recommendedName>
</protein>
<evidence type="ECO:0000313" key="4">
    <source>
        <dbReference type="Proteomes" id="UP001499990"/>
    </source>
</evidence>
<keyword evidence="2" id="KW-0472">Membrane</keyword>
<dbReference type="RefSeq" id="WP_345041602.1">
    <property type="nucleotide sequence ID" value="NZ_BAAAYL010000001.1"/>
</dbReference>
<dbReference type="Proteomes" id="UP001499990">
    <property type="component" value="Unassembled WGS sequence"/>
</dbReference>